<dbReference type="PANTHER" id="PTHR46910:SF1">
    <property type="entry name" value="MISCELLANEOUS ZN(II)2CYS6 TRANSCRIPTION FACTOR (EUROFUNG)-RELATED"/>
    <property type="match status" value="1"/>
</dbReference>
<dbReference type="Pfam" id="PF04082">
    <property type="entry name" value="Fungal_trans"/>
    <property type="match status" value="1"/>
</dbReference>
<evidence type="ECO:0000313" key="5">
    <source>
        <dbReference type="Proteomes" id="UP000235392"/>
    </source>
</evidence>
<keyword evidence="1" id="KW-0539">Nucleus</keyword>
<proteinExistence type="predicted"/>
<dbReference type="InterPro" id="IPR007219">
    <property type="entry name" value="XnlR_reg_dom"/>
</dbReference>
<accession>A0A2N5SSZ1</accession>
<feature type="region of interest" description="Disordered" evidence="2">
    <location>
        <begin position="206"/>
        <end position="236"/>
    </location>
</feature>
<dbReference type="GO" id="GO:0008270">
    <property type="term" value="F:zinc ion binding"/>
    <property type="evidence" value="ECO:0007669"/>
    <property type="project" value="InterPro"/>
</dbReference>
<organism evidence="4 5">
    <name type="scientific">Puccinia coronata f. sp. avenae</name>
    <dbReference type="NCBI Taxonomy" id="200324"/>
    <lineage>
        <taxon>Eukaryota</taxon>
        <taxon>Fungi</taxon>
        <taxon>Dikarya</taxon>
        <taxon>Basidiomycota</taxon>
        <taxon>Pucciniomycotina</taxon>
        <taxon>Pucciniomycetes</taxon>
        <taxon>Pucciniales</taxon>
        <taxon>Pucciniaceae</taxon>
        <taxon>Puccinia</taxon>
    </lineage>
</organism>
<dbReference type="CDD" id="cd12148">
    <property type="entry name" value="fungal_TF_MHR"/>
    <property type="match status" value="1"/>
</dbReference>
<feature type="domain" description="Xylanolytic transcriptional activator regulatory" evidence="3">
    <location>
        <begin position="342"/>
        <end position="520"/>
    </location>
</feature>
<dbReference type="EMBL" id="PGCI01000774">
    <property type="protein sequence ID" value="PLW16353.1"/>
    <property type="molecule type" value="Genomic_DNA"/>
</dbReference>
<evidence type="ECO:0000256" key="2">
    <source>
        <dbReference type="SAM" id="MobiDB-lite"/>
    </source>
</evidence>
<dbReference type="GO" id="GO:0006351">
    <property type="term" value="P:DNA-templated transcription"/>
    <property type="evidence" value="ECO:0007669"/>
    <property type="project" value="InterPro"/>
</dbReference>
<evidence type="ECO:0000256" key="1">
    <source>
        <dbReference type="ARBA" id="ARBA00023242"/>
    </source>
</evidence>
<dbReference type="AlphaFoldDB" id="A0A2N5SSZ1"/>
<gene>
    <name evidence="4" type="ORF">PCASD_22416</name>
</gene>
<dbReference type="GO" id="GO:0003677">
    <property type="term" value="F:DNA binding"/>
    <property type="evidence" value="ECO:0007669"/>
    <property type="project" value="InterPro"/>
</dbReference>
<sequence>MTPFCTRCIVNPLIALPCPPVSLTDLVRNLLSQGPIDGVVCSAHRLALERHEGREHDPGRPPNGKLPALGRLAAGWVCGQEPAVETQHMCRRQQGRADGKIRVVVRRAPKAVSILDLLYATVQTCILRMTDRHLYKTNQNAADILRSVSELQSEMCLGRSLRERPPTLKDVEQLSARIRSLERLVHAVDPTLDLGNLPNPHRFISYPNLPTGLPTASTSHPEPRSDEETSGPDSPQSQLAVALAVLHGHRDLCKPTITQMHWAQSNKSQPIIGLSTSPHCYVGPNAGLNLPDAGANFGIPNLPPWDFITLYPVDDYLRLRNEQCVSSTRCFYPKPDLERDLIKIYFQNFHPFVPIIHPKTFCDLHNSGLADNDPTFRALCLLMFSIASKWSTDPRVLLDLAGNPQTSRQFAGLRYGYAGYLGIFKLGDQRTTLFHLQAFVLLTIGSLATSQPTTTWLFAEQGLLRAQECGAHREVHQHWNADPLHDYLRRQAFFELYEQGRKISHALSRVTFLKEEDFDVEPAHVHRGDPLGMFLNPYSLISPAAQGLRVAFDEVKVLMWRLGSLRSTLPLLMKMQLVSKESSGREASVQSLKAVVDELDLNMRKWFDSVSPIFKRPDIQDDAEKLVFSVMVITCYQKFQMLVHRNLFHYQEEDLQCQTIKSNPHVNKCAELAISSITEMDKLRSRNLLISGFYWMPPELIFAIIMLACSTRRQCMCISFEEEQARRKALLLAIAMLDEMAPSTHTAAVYSKTAKTIYSQLNIKKTSVGDAFSTPSGELEHDTPFSKPPPATHHQVVSSIDEYGRMGHMGPNYTFTTPDCNPNSQDNQSFTSWDPLGNSVLAGGADTQAFCETPDLLFPLNLFPPPLSPHATEHQHKK</sequence>
<comment type="caution">
    <text evidence="4">The sequence shown here is derived from an EMBL/GenBank/DDBJ whole genome shotgun (WGS) entry which is preliminary data.</text>
</comment>
<dbReference type="GO" id="GO:0003700">
    <property type="term" value="F:DNA-binding transcription factor activity"/>
    <property type="evidence" value="ECO:0007669"/>
    <property type="project" value="InterPro"/>
</dbReference>
<evidence type="ECO:0000259" key="3">
    <source>
        <dbReference type="Pfam" id="PF04082"/>
    </source>
</evidence>
<dbReference type="Proteomes" id="UP000235392">
    <property type="component" value="Unassembled WGS sequence"/>
</dbReference>
<protein>
    <recommendedName>
        <fullName evidence="3">Xylanolytic transcriptional activator regulatory domain-containing protein</fullName>
    </recommendedName>
</protein>
<reference evidence="4 5" key="1">
    <citation type="submission" date="2017-11" db="EMBL/GenBank/DDBJ databases">
        <title>De novo assembly and phasing of dikaryotic genomes from two isolates of Puccinia coronata f. sp. avenae, the causal agent of oat crown rust.</title>
        <authorList>
            <person name="Miller M.E."/>
            <person name="Zhang Y."/>
            <person name="Omidvar V."/>
            <person name="Sperschneider J."/>
            <person name="Schwessinger B."/>
            <person name="Raley C."/>
            <person name="Palmer J.M."/>
            <person name="Garnica D."/>
            <person name="Upadhyaya N."/>
            <person name="Rathjen J."/>
            <person name="Taylor J.M."/>
            <person name="Park R.F."/>
            <person name="Dodds P.N."/>
            <person name="Hirsch C.D."/>
            <person name="Kianian S.F."/>
            <person name="Figueroa M."/>
        </authorList>
    </citation>
    <scope>NUCLEOTIDE SEQUENCE [LARGE SCALE GENOMIC DNA]</scope>
    <source>
        <strain evidence="4">12SD80</strain>
    </source>
</reference>
<dbReference type="InterPro" id="IPR050987">
    <property type="entry name" value="AtrR-like"/>
</dbReference>
<name>A0A2N5SSZ1_9BASI</name>
<dbReference type="PANTHER" id="PTHR46910">
    <property type="entry name" value="TRANSCRIPTION FACTOR PDR1"/>
    <property type="match status" value="1"/>
</dbReference>
<feature type="region of interest" description="Disordered" evidence="2">
    <location>
        <begin position="772"/>
        <end position="793"/>
    </location>
</feature>
<evidence type="ECO:0000313" key="4">
    <source>
        <dbReference type="EMBL" id="PLW16353.1"/>
    </source>
</evidence>